<dbReference type="EMBL" id="JABCKV010000299">
    <property type="protein sequence ID" value="KAG5641503.1"/>
    <property type="molecule type" value="Genomic_DNA"/>
</dbReference>
<dbReference type="AlphaFoldDB" id="A0A9P7K8U2"/>
<reference evidence="1" key="2">
    <citation type="submission" date="2021-10" db="EMBL/GenBank/DDBJ databases">
        <title>Phylogenomics reveals ancestral predisposition of the termite-cultivated fungus Termitomyces towards a domesticated lifestyle.</title>
        <authorList>
            <person name="Auxier B."/>
            <person name="Grum-Grzhimaylo A."/>
            <person name="Cardenas M.E."/>
            <person name="Lodge J.D."/>
            <person name="Laessoe T."/>
            <person name="Pedersen O."/>
            <person name="Smith M.E."/>
            <person name="Kuyper T.W."/>
            <person name="Franco-Molano E.A."/>
            <person name="Baroni T.J."/>
            <person name="Aanen D.K."/>
        </authorList>
    </citation>
    <scope>NUCLEOTIDE SEQUENCE</scope>
    <source>
        <strain evidence="1">AP01</strain>
        <tissue evidence="1">Mycelium</tissue>
    </source>
</reference>
<name>A0A9P7K8U2_9AGAR</name>
<keyword evidence="2" id="KW-1185">Reference proteome</keyword>
<evidence type="ECO:0000313" key="1">
    <source>
        <dbReference type="EMBL" id="KAG5641503.1"/>
    </source>
</evidence>
<sequence length="154" mass="17432">MPPRIPGRSQTKKKRNIDLVEPQNSYDASVKRKRCGPSLAPPSVPLNSRGLPALPTELLLNIISFTPSLPIPATRKDLCEDYSDRAKSLYVLSRVCQCLRSVFLPIAWERIDVFVTLGTDGIFCKRWNRQLAKELVRQLEIVTVRNPTLATYVK</sequence>
<proteinExistence type="predicted"/>
<accession>A0A9P7K8U2</accession>
<dbReference type="Proteomes" id="UP000775547">
    <property type="component" value="Unassembled WGS sequence"/>
</dbReference>
<evidence type="ECO:0008006" key="3">
    <source>
        <dbReference type="Google" id="ProtNLM"/>
    </source>
</evidence>
<protein>
    <recommendedName>
        <fullName evidence="3">F-box domain-containing protein</fullName>
    </recommendedName>
</protein>
<comment type="caution">
    <text evidence="1">The sequence shown here is derived from an EMBL/GenBank/DDBJ whole genome shotgun (WGS) entry which is preliminary data.</text>
</comment>
<gene>
    <name evidence="1" type="ORF">DXG03_005075</name>
</gene>
<reference evidence="1" key="1">
    <citation type="submission" date="2020-07" db="EMBL/GenBank/DDBJ databases">
        <authorList>
            <person name="Nieuwenhuis M."/>
            <person name="Van De Peppel L.J.J."/>
        </authorList>
    </citation>
    <scope>NUCLEOTIDE SEQUENCE</scope>
    <source>
        <strain evidence="1">AP01</strain>
        <tissue evidence="1">Mycelium</tissue>
    </source>
</reference>
<evidence type="ECO:0000313" key="2">
    <source>
        <dbReference type="Proteomes" id="UP000775547"/>
    </source>
</evidence>
<organism evidence="1 2">
    <name type="scientific">Asterophora parasitica</name>
    <dbReference type="NCBI Taxonomy" id="117018"/>
    <lineage>
        <taxon>Eukaryota</taxon>
        <taxon>Fungi</taxon>
        <taxon>Dikarya</taxon>
        <taxon>Basidiomycota</taxon>
        <taxon>Agaricomycotina</taxon>
        <taxon>Agaricomycetes</taxon>
        <taxon>Agaricomycetidae</taxon>
        <taxon>Agaricales</taxon>
        <taxon>Tricholomatineae</taxon>
        <taxon>Lyophyllaceae</taxon>
        <taxon>Asterophora</taxon>
    </lineage>
</organism>
<dbReference type="OrthoDB" id="2891411at2759"/>